<dbReference type="Proteomes" id="UP001054945">
    <property type="component" value="Unassembled WGS sequence"/>
</dbReference>
<evidence type="ECO:0000256" key="1">
    <source>
        <dbReference type="SAM" id="MobiDB-lite"/>
    </source>
</evidence>
<feature type="region of interest" description="Disordered" evidence="1">
    <location>
        <begin position="1"/>
        <end position="68"/>
    </location>
</feature>
<keyword evidence="3" id="KW-1185">Reference proteome</keyword>
<dbReference type="AlphaFoldDB" id="A0AAV4PS97"/>
<evidence type="ECO:0000313" key="2">
    <source>
        <dbReference type="EMBL" id="GIX99240.1"/>
    </source>
</evidence>
<name>A0AAV4PS97_CAEEX</name>
<proteinExistence type="predicted"/>
<reference evidence="2 3" key="1">
    <citation type="submission" date="2021-06" db="EMBL/GenBank/DDBJ databases">
        <title>Caerostris extrusa draft genome.</title>
        <authorList>
            <person name="Kono N."/>
            <person name="Arakawa K."/>
        </authorList>
    </citation>
    <scope>NUCLEOTIDE SEQUENCE [LARGE SCALE GENOMIC DNA]</scope>
</reference>
<accession>A0AAV4PS97</accession>
<gene>
    <name evidence="2" type="ORF">CEXT_116721</name>
</gene>
<comment type="caution">
    <text evidence="2">The sequence shown here is derived from an EMBL/GenBank/DDBJ whole genome shotgun (WGS) entry which is preliminary data.</text>
</comment>
<feature type="compositionally biased region" description="Polar residues" evidence="1">
    <location>
        <begin position="54"/>
        <end position="68"/>
    </location>
</feature>
<protein>
    <submittedName>
        <fullName evidence="2">Uncharacterized protein</fullName>
    </submittedName>
</protein>
<dbReference type="EMBL" id="BPLR01005021">
    <property type="protein sequence ID" value="GIX99240.1"/>
    <property type="molecule type" value="Genomic_DNA"/>
</dbReference>
<evidence type="ECO:0000313" key="3">
    <source>
        <dbReference type="Proteomes" id="UP001054945"/>
    </source>
</evidence>
<feature type="compositionally biased region" description="Basic and acidic residues" evidence="1">
    <location>
        <begin position="40"/>
        <end position="49"/>
    </location>
</feature>
<sequence>MAHFDDQNGKTGSAEVFGPEFSETTDEGRSSECDVQNSRNEVETEKIPDDENVVNPTSWKSQAKTSLT</sequence>
<organism evidence="2 3">
    <name type="scientific">Caerostris extrusa</name>
    <name type="common">Bark spider</name>
    <name type="synonym">Caerostris bankana</name>
    <dbReference type="NCBI Taxonomy" id="172846"/>
    <lineage>
        <taxon>Eukaryota</taxon>
        <taxon>Metazoa</taxon>
        <taxon>Ecdysozoa</taxon>
        <taxon>Arthropoda</taxon>
        <taxon>Chelicerata</taxon>
        <taxon>Arachnida</taxon>
        <taxon>Araneae</taxon>
        <taxon>Araneomorphae</taxon>
        <taxon>Entelegynae</taxon>
        <taxon>Araneoidea</taxon>
        <taxon>Araneidae</taxon>
        <taxon>Caerostris</taxon>
    </lineage>
</organism>